<dbReference type="InterPro" id="IPR050271">
    <property type="entry name" value="UDP-glycosyltransferase"/>
</dbReference>
<dbReference type="PANTHER" id="PTHR48043">
    <property type="entry name" value="EG:EG0003.4 PROTEIN-RELATED"/>
    <property type="match status" value="1"/>
</dbReference>
<proteinExistence type="inferred from homology"/>
<dbReference type="GO" id="GO:0008194">
    <property type="term" value="F:UDP-glycosyltransferase activity"/>
    <property type="evidence" value="ECO:0007669"/>
    <property type="project" value="InterPro"/>
</dbReference>
<organism evidence="6 7">
    <name type="scientific">Daphnia sinensis</name>
    <dbReference type="NCBI Taxonomy" id="1820382"/>
    <lineage>
        <taxon>Eukaryota</taxon>
        <taxon>Metazoa</taxon>
        <taxon>Ecdysozoa</taxon>
        <taxon>Arthropoda</taxon>
        <taxon>Crustacea</taxon>
        <taxon>Branchiopoda</taxon>
        <taxon>Diplostraca</taxon>
        <taxon>Cladocera</taxon>
        <taxon>Anomopoda</taxon>
        <taxon>Daphniidae</taxon>
        <taxon>Daphnia</taxon>
        <taxon>Daphnia similis group</taxon>
    </lineage>
</organism>
<evidence type="ECO:0000256" key="1">
    <source>
        <dbReference type="ARBA" id="ARBA00009995"/>
    </source>
</evidence>
<dbReference type="Pfam" id="PF00201">
    <property type="entry name" value="UDPGT"/>
    <property type="match status" value="1"/>
</dbReference>
<dbReference type="InterPro" id="IPR002213">
    <property type="entry name" value="UDP_glucos_trans"/>
</dbReference>
<keyword evidence="4" id="KW-0812">Transmembrane</keyword>
<evidence type="ECO:0000256" key="3">
    <source>
        <dbReference type="ARBA" id="ARBA00022679"/>
    </source>
</evidence>
<dbReference type="CDD" id="cd03784">
    <property type="entry name" value="GT1_Gtf-like"/>
    <property type="match status" value="1"/>
</dbReference>
<keyword evidence="4" id="KW-0472">Membrane</keyword>
<keyword evidence="5" id="KW-0732">Signal</keyword>
<dbReference type="PANTHER" id="PTHR48043:SF159">
    <property type="entry name" value="EG:EG0003.4 PROTEIN-RELATED"/>
    <property type="match status" value="1"/>
</dbReference>
<feature type="signal peptide" evidence="5">
    <location>
        <begin position="1"/>
        <end position="19"/>
    </location>
</feature>
<dbReference type="Proteomes" id="UP000820818">
    <property type="component" value="Linkage Group LG8"/>
</dbReference>
<reference evidence="6 7" key="1">
    <citation type="submission" date="2022-05" db="EMBL/GenBank/DDBJ databases">
        <title>A multi-omics perspective on studying reproductive biology in Daphnia sinensis.</title>
        <authorList>
            <person name="Jia J."/>
        </authorList>
    </citation>
    <scope>NUCLEOTIDE SEQUENCE [LARGE SCALE GENOMIC DNA]</scope>
    <source>
        <strain evidence="6 7">WSL</strain>
    </source>
</reference>
<evidence type="ECO:0000256" key="2">
    <source>
        <dbReference type="ARBA" id="ARBA00022676"/>
    </source>
</evidence>
<feature type="chain" id="PRO_5042123793" evidence="5">
    <location>
        <begin position="20"/>
        <end position="522"/>
    </location>
</feature>
<comment type="similarity">
    <text evidence="1">Belongs to the UDP-glycosyltransferase family.</text>
</comment>
<keyword evidence="4" id="KW-1133">Transmembrane helix</keyword>
<protein>
    <submittedName>
        <fullName evidence="6">UDP-glycosyltransferase 208E1</fullName>
    </submittedName>
</protein>
<keyword evidence="3" id="KW-0808">Transferase</keyword>
<comment type="caution">
    <text evidence="6">The sequence shown here is derived from an EMBL/GenBank/DDBJ whole genome shotgun (WGS) entry which is preliminary data.</text>
</comment>
<gene>
    <name evidence="6" type="ORF">GHT06_020024</name>
</gene>
<dbReference type="Gene3D" id="3.40.50.2000">
    <property type="entry name" value="Glycogen Phosphorylase B"/>
    <property type="match status" value="2"/>
</dbReference>
<name>A0AAD5LBS3_9CRUS</name>
<accession>A0AAD5LBS3</accession>
<evidence type="ECO:0000313" key="7">
    <source>
        <dbReference type="Proteomes" id="UP000820818"/>
    </source>
</evidence>
<dbReference type="EMBL" id="WJBH02000008">
    <property type="protein sequence ID" value="KAI9554748.1"/>
    <property type="molecule type" value="Genomic_DNA"/>
</dbReference>
<sequence length="522" mass="59151">MIATFILLLMASLISTGTSHKILILSPITTPSHTNVLTPLVITLANRGHQVTYWNGLKPSLTLNSTPNLRMLYSPNLQRINSDHQIGFNDRKSPFRLLMDIPKRMLTYCTAVFQDPVFHHLMKSTERYDLLIIEGVFNECSLILAEILDTPFIYFNCMSPPPWLLYAVGSPLSLEQFPHPGFSYTDEMNLWQRTLNSVVGVMVVYFHRWYVMSIVDHLAAEMFGKGNLTSVVETQDRYLSLLMTNIHFSINYQLPTSPAVVQVGGLYCVPPKALPDELESFVNGSGDAGFILVSFGSILKGAEMSDGIRRLLLSTFARLKQRVVMKWENESKIGCDEIIPPNVKLLPWLPQQDLLGHPKIKLFINHGGLNSKQEAVYHGVPFIALPVFADQPINAQKARDDGYAILLDWDNLSEDILYDSIQQMLVDPRFALRMKHVSTLMHDQMDKPLDRAVYWIEYVIRHEGASHLRSSSRKLSLYQRGFLDVLLVVLVFTFLMAYLLFRLCRCFASCGTSSTSAAKKDD</sequence>
<evidence type="ECO:0000256" key="4">
    <source>
        <dbReference type="SAM" id="Phobius"/>
    </source>
</evidence>
<evidence type="ECO:0000313" key="6">
    <source>
        <dbReference type="EMBL" id="KAI9554748.1"/>
    </source>
</evidence>
<dbReference type="FunFam" id="3.40.50.2000:FF:000021">
    <property type="entry name" value="UDP-glucuronosyltransferase"/>
    <property type="match status" value="1"/>
</dbReference>
<feature type="transmembrane region" description="Helical" evidence="4">
    <location>
        <begin position="481"/>
        <end position="501"/>
    </location>
</feature>
<evidence type="ECO:0000256" key="5">
    <source>
        <dbReference type="SAM" id="SignalP"/>
    </source>
</evidence>
<keyword evidence="2" id="KW-0328">Glycosyltransferase</keyword>
<dbReference type="AlphaFoldDB" id="A0AAD5LBS3"/>
<keyword evidence="7" id="KW-1185">Reference proteome</keyword>
<dbReference type="SUPFAM" id="SSF53756">
    <property type="entry name" value="UDP-Glycosyltransferase/glycogen phosphorylase"/>
    <property type="match status" value="1"/>
</dbReference>